<evidence type="ECO:0008006" key="3">
    <source>
        <dbReference type="Google" id="ProtNLM"/>
    </source>
</evidence>
<dbReference type="AlphaFoldDB" id="A0A9X6SD05"/>
<dbReference type="Proteomes" id="UP000218139">
    <property type="component" value="Unassembled WGS sequence"/>
</dbReference>
<sequence>MSKKKTQEQWEKEYKALVGDEYTFLEPYQKGNVKIMCRHNKCGNEWKVTPHHFLHDVRCPKCRVGSKKSNEKWLSKVEELVGNEYTFLEEYVSNRTKLRCIHNKCGNEFKMSPHDFLDPRRKYRCPYCKKTTNEKDISKYQERLENKFDDTYIILEKVSEGRTKLKIKHKTCGNETIIRSDYINSWKGCPNCTANKRKQSQGSTRRKTNEEWVKEVYDMVGDEYTFLDPYVNYSTSIRVRHNKCGYVWKTQPGSFKSGGRCIKCHRKSTVKTNEEFLKEVYDLVGDEYTFLEEYKTARTPIKYRHNPCGTIYKKSPNTFLTNHGMCAECNGGGKNITTEKFKERLKKVRGDEYILLGKYTRAKDKTLFKHTVCGNTFKMTPSHIMNGISCPHCFGKFKKTTEQFKDEVAALYGDEYTVLGEYVNSITSILMKHNTCGYEWETSPSNFINSGTQCPRCARRGKSRGEAQIEDYLIEHNIDYEPQKTFDDCVGNAEPLPFD</sequence>
<dbReference type="RefSeq" id="WP_086201175.1">
    <property type="nucleotide sequence ID" value="NZ_LXYY01000006.1"/>
</dbReference>
<reference evidence="1 2" key="1">
    <citation type="submission" date="2016-05" db="EMBL/GenBank/DDBJ databases">
        <authorList>
            <person name="Lee J.-Y."/>
            <person name="Kim E.B."/>
            <person name="Choi Y.-J."/>
        </authorList>
    </citation>
    <scope>NUCLEOTIDE SEQUENCE [LARGE SCALE GENOMIC DNA]</scope>
    <source>
        <strain evidence="1 2">KLA006</strain>
    </source>
</reference>
<name>A0A9X6SD05_9LACO</name>
<evidence type="ECO:0000313" key="2">
    <source>
        <dbReference type="Proteomes" id="UP000218139"/>
    </source>
</evidence>
<gene>
    <name evidence="1" type="ORF">A8C52_11770</name>
</gene>
<accession>A0A9X6SD05</accession>
<protein>
    <recommendedName>
        <fullName evidence="3">Zinc-ribbon domain-containing protein</fullName>
    </recommendedName>
</protein>
<dbReference type="EMBL" id="LXZO01000019">
    <property type="protein sequence ID" value="PAY50140.1"/>
    <property type="molecule type" value="Genomic_DNA"/>
</dbReference>
<evidence type="ECO:0000313" key="1">
    <source>
        <dbReference type="EMBL" id="PAY50140.1"/>
    </source>
</evidence>
<comment type="caution">
    <text evidence="1">The sequence shown here is derived from an EMBL/GenBank/DDBJ whole genome shotgun (WGS) entry which is preliminary data.</text>
</comment>
<organism evidence="1 2">
    <name type="scientific">Ligilactobacillus salivarius</name>
    <dbReference type="NCBI Taxonomy" id="1624"/>
    <lineage>
        <taxon>Bacteria</taxon>
        <taxon>Bacillati</taxon>
        <taxon>Bacillota</taxon>
        <taxon>Bacilli</taxon>
        <taxon>Lactobacillales</taxon>
        <taxon>Lactobacillaceae</taxon>
        <taxon>Ligilactobacillus</taxon>
    </lineage>
</organism>
<proteinExistence type="predicted"/>